<evidence type="ECO:0000256" key="2">
    <source>
        <dbReference type="ARBA" id="ARBA00022448"/>
    </source>
</evidence>
<evidence type="ECO:0000313" key="10">
    <source>
        <dbReference type="EMBL" id="TXB65182.1"/>
    </source>
</evidence>
<keyword evidence="5 9" id="KW-1133">Transmembrane helix</keyword>
<proteinExistence type="inferred from homology"/>
<evidence type="ECO:0000256" key="6">
    <source>
        <dbReference type="ARBA" id="ARBA00023065"/>
    </source>
</evidence>
<evidence type="ECO:0000313" key="11">
    <source>
        <dbReference type="Proteomes" id="UP000321721"/>
    </source>
</evidence>
<dbReference type="InterPro" id="IPR044669">
    <property type="entry name" value="YneE/VCCN1/2-like"/>
</dbReference>
<feature type="transmembrane region" description="Helical" evidence="9">
    <location>
        <begin position="55"/>
        <end position="75"/>
    </location>
</feature>
<dbReference type="RefSeq" id="WP_147099994.1">
    <property type="nucleotide sequence ID" value="NZ_VOOS01000003.1"/>
</dbReference>
<dbReference type="OrthoDB" id="445589at2"/>
<protein>
    <recommendedName>
        <fullName evidence="12">Bestrophin</fullName>
    </recommendedName>
</protein>
<dbReference type="Proteomes" id="UP000321721">
    <property type="component" value="Unassembled WGS sequence"/>
</dbReference>
<keyword evidence="7 9" id="KW-0472">Membrane</keyword>
<sequence>MIKYNPKLWFSHIFKLYKSDTLKILLPEIILISIYTWAINFILTKFFPEFNLKVFKNAFSIHTLLGFVMGLLLVFRTNTAYDRWWEGRKHWGALVNNTRYAAIKAQSLLPRNNETKDFIELIAAFPYSLKNHLRDIHTYEDLEISSEFKVNLKNYNHIPNGLISLMYQKLNTWKKNKTISDIDLLLFDKEIKNFIDILGACERIKNTPIPFSHTLFIKKFIFIYVLTIPFGFIPDFGYWSIPIATFVFYVFVSIEIIAEEIEDPFGLDDNDLPLDELSDKIKTNIKEIEA</sequence>
<evidence type="ECO:0008006" key="12">
    <source>
        <dbReference type="Google" id="ProtNLM"/>
    </source>
</evidence>
<comment type="similarity">
    <text evidence="8">Belongs to the anion channel-forming bestrophin (TC 1.A.46) family.</text>
</comment>
<gene>
    <name evidence="10" type="ORF">FRY74_07090</name>
</gene>
<dbReference type="PANTHER" id="PTHR33281:SF19">
    <property type="entry name" value="VOLTAGE-DEPENDENT ANION CHANNEL-FORMING PROTEIN YNEE"/>
    <property type="match status" value="1"/>
</dbReference>
<dbReference type="EMBL" id="VOOS01000003">
    <property type="protein sequence ID" value="TXB65182.1"/>
    <property type="molecule type" value="Genomic_DNA"/>
</dbReference>
<accession>A0A5C6RUW2</accession>
<dbReference type="PANTHER" id="PTHR33281">
    <property type="entry name" value="UPF0187 PROTEIN YNEE"/>
    <property type="match status" value="1"/>
</dbReference>
<keyword evidence="3" id="KW-1003">Cell membrane</keyword>
<dbReference type="GO" id="GO:0005886">
    <property type="term" value="C:plasma membrane"/>
    <property type="evidence" value="ECO:0007669"/>
    <property type="project" value="UniProtKB-SubCell"/>
</dbReference>
<evidence type="ECO:0000256" key="7">
    <source>
        <dbReference type="ARBA" id="ARBA00023136"/>
    </source>
</evidence>
<keyword evidence="6" id="KW-0406">Ion transport</keyword>
<evidence type="ECO:0000256" key="1">
    <source>
        <dbReference type="ARBA" id="ARBA00004651"/>
    </source>
</evidence>
<comment type="caution">
    <text evidence="10">The sequence shown here is derived from an EMBL/GenBank/DDBJ whole genome shotgun (WGS) entry which is preliminary data.</text>
</comment>
<organism evidence="10 11">
    <name type="scientific">Vicingus serpentipes</name>
    <dbReference type="NCBI Taxonomy" id="1926625"/>
    <lineage>
        <taxon>Bacteria</taxon>
        <taxon>Pseudomonadati</taxon>
        <taxon>Bacteroidota</taxon>
        <taxon>Flavobacteriia</taxon>
        <taxon>Flavobacteriales</taxon>
        <taxon>Vicingaceae</taxon>
        <taxon>Vicingus</taxon>
    </lineage>
</organism>
<name>A0A5C6RUW2_9FLAO</name>
<comment type="subcellular location">
    <subcellularLocation>
        <location evidence="1">Cell membrane</location>
        <topology evidence="1">Multi-pass membrane protein</topology>
    </subcellularLocation>
</comment>
<evidence type="ECO:0000256" key="8">
    <source>
        <dbReference type="ARBA" id="ARBA00034708"/>
    </source>
</evidence>
<keyword evidence="4 9" id="KW-0812">Transmembrane</keyword>
<evidence type="ECO:0000256" key="5">
    <source>
        <dbReference type="ARBA" id="ARBA00022989"/>
    </source>
</evidence>
<evidence type="ECO:0000256" key="4">
    <source>
        <dbReference type="ARBA" id="ARBA00022692"/>
    </source>
</evidence>
<feature type="transmembrane region" description="Helical" evidence="9">
    <location>
        <begin position="21"/>
        <end position="43"/>
    </location>
</feature>
<keyword evidence="2" id="KW-0813">Transport</keyword>
<reference evidence="10 11" key="1">
    <citation type="submission" date="2019-08" db="EMBL/GenBank/DDBJ databases">
        <title>Genome of Vicingus serpentipes NCIMB 15042.</title>
        <authorList>
            <person name="Bowman J.P."/>
        </authorList>
    </citation>
    <scope>NUCLEOTIDE SEQUENCE [LARGE SCALE GENOMIC DNA]</scope>
    <source>
        <strain evidence="10 11">NCIMB 15042</strain>
    </source>
</reference>
<dbReference type="AlphaFoldDB" id="A0A5C6RUW2"/>
<feature type="transmembrane region" description="Helical" evidence="9">
    <location>
        <begin position="215"/>
        <end position="233"/>
    </location>
</feature>
<keyword evidence="11" id="KW-1185">Reference proteome</keyword>
<evidence type="ECO:0000256" key="3">
    <source>
        <dbReference type="ARBA" id="ARBA00022475"/>
    </source>
</evidence>
<dbReference type="GO" id="GO:0005254">
    <property type="term" value="F:chloride channel activity"/>
    <property type="evidence" value="ECO:0007669"/>
    <property type="project" value="InterPro"/>
</dbReference>
<evidence type="ECO:0000256" key="9">
    <source>
        <dbReference type="SAM" id="Phobius"/>
    </source>
</evidence>
<dbReference type="Pfam" id="PF25539">
    <property type="entry name" value="Bestrophin_2"/>
    <property type="match status" value="1"/>
</dbReference>